<sequence length="2097" mass="240534">MEASLTMRSKRGSALPSTGSGVEPRSLPKIYPRLQTLSHLANVYVRGLHTEDFVARSQLRWQGFDGVKAPNSARDRTVKTVKDSAALVIQCSWRRHAAERERGQRKSRVWRRQLDIAAKITRHSSSLTQALEVTRRPTTDRLQAVANVVSMCGFYFHAPAQLLAWWLGFICAQVAARRILHRPRITARAVDVPVKLTRDKLMQLWRFVASLAVLTLQFCVRAFLARRKVGKRRLERLQLEAARRLQGFIRVHNARHVARRLRRWCAAVRLQCCWRCFSARGSVRRRRATYVATRVCTPLLLQAARQATVKLRERSARTIQKQYRGCRARFQFRELLSRHEQQKWRQNSSKGLDCFQLQRYDQAALYLENCFRQGIYAEEITPSAEPVRMDQELSRKTAVSGSRMSFSFSTAPTRLGSDWVLHRSYGEDEGSDVGRFAERLQFWQTYAISHFRVYEATGNVFNLKQARVGWESYLKVDQIVRSWIPFQAIADLRFRSQFALVKCLFWSGKDGDKDEVLSLSLSLLQNVSLPDSANVEAQLLMISGMLYFEQKLFAASCNQLEKLLGLSSQTAFTDLEVRFTLALTLLRRYEESFEASKEGDAETETLLRTATQLLKQCYRVIELWPSVGFYHGCVKKSEAKRLLVKERVGAFLLHREPQSDKTVLQVKLSDRIASLRIELTVSGVYKTRKMADHLGHFSLHGLIANLPPEAGAQMAFGVRKSLYARSLRKKLEQFQPDAVEAKIALRSRLLNWNEWERKLNETAAALRFSDTGKTWKQRNETWSSLCFEVAKALEGSEAWVFAEFLAREALQHSNDRSQRANVNFLAARVANNMQKRNESALFLQQARLEMGRDQSLSSFLGNLTAVQRALSWNVAISKQEPFSSRLERLQKLERLCLKAWRYDSLALRFSGDPFREALLLQRVADEMYAECDDTFFTRSLLKAHVRAYVTNDSWFEGLHLKCAYTCVAQLFKRFQEHQGSWTASLESLTDHLQEKTQGKNAKRTRTFNVKLLLLSWHHMPFVLCFEMAEAFYRYKSHSASTLIDVYESLQGRLRGSQAQMCAYAAYEELILLRLAFLHAAKVSQAENSWRHFDSAISSISEILELRKTRAPSEAVKSIKWPCSIRLPFSFSDAEVFFIRGFFQQLQEELMRVPIERRSSWRDFHALHQELIALVKKSAPGEVSGRGGRMLNSVRYRADNLQSLRLFVGATHDVSIGNMLLSQPFVAIRLEGQTKPTRSAPTWTNLSPSWEEEVEIPASSSRATLTISIMNRTRRNSRWQDADTVGSVSIAMWDLLAAHDGVTEGKYYELTPVKPSQRQNKTPRIFLSFQVVVKPQPMLSSPAKRTAAWATRSGNWDVEDVRAHFNGDLRVFVSDRWIWSRFATKFTQEKDLLIAKWFLVKSVRLTSELQRRTSKVGARLNTSDSLAVGRDLVGLSRCYRANLGDAKWREQAVPLLAQAEAILMRKTAQLKPEYCSLSDRTLLEKELSAVRKLLTEARGVSIVGPLEEALKRKTPATSEWIKINSRDEIRYFNQDTGEMFHSNWRTEPLEYEDKELLLMEQGRLPHRIVVLTTDMKARVSFYRQELVQLHAQDPFQWVAVFNDRKKEIQFYSPHSSAAYSDSIGVSSQPPTYVMFADEFLLYHVLLVQDSYRKYRCRRRRQRRLRGVLLSVYGISRVLEGTRRRIALNWLNCVRVVVEKAQHLRAADLLSSDPFVKLTLTDASGEVVATGETGVRYNSRNPKWNEEFHFRYSFIEHERQQTAALLVENTGRLCEAMLAFKVLDYDVVAVGKKKAEGEEEQSDFLGLVTIPVQKFSHGKRMTADLPLLDEQGGNDSSGSLTVSVQWTHCDEEEDNESKLWAIGSGGGWALKKGRNRAEIPQEAARELDVLRHQMEQLLELLLSTATEVLEPVQRLHSRLKIAQTKGKTAEEAKMLEQRFTGLVQMQLLPRLKLLRDQVAQELDVQLPLVLKKLFGPVEEYSSRVKTSLDKLNATLSFLKSSEEGISPLEAVALALDQHRHVNVWNDQFREILDTFFTGDNAQWQFPVQGKGDEVYAELAGDSRPDEGKTVRRPATAAVAKRKERIERARQEKAWYELVT</sequence>
<dbReference type="InterPro" id="IPR035892">
    <property type="entry name" value="C2_domain_sf"/>
</dbReference>
<dbReference type="SUPFAM" id="SSF49562">
    <property type="entry name" value="C2 domain (Calcium/lipid-binding domain, CaLB)"/>
    <property type="match status" value="2"/>
</dbReference>
<dbReference type="SMART" id="SM00239">
    <property type="entry name" value="C2"/>
    <property type="match status" value="2"/>
</dbReference>
<evidence type="ECO:0000256" key="1">
    <source>
        <dbReference type="ARBA" id="ARBA00022723"/>
    </source>
</evidence>
<dbReference type="EMBL" id="JBIMZQ010000025">
    <property type="protein sequence ID" value="KAL3664132.1"/>
    <property type="molecule type" value="Genomic_DNA"/>
</dbReference>
<dbReference type="PANTHER" id="PTHR45911">
    <property type="entry name" value="C2 DOMAIN-CONTAINING PROTEIN"/>
    <property type="match status" value="1"/>
</dbReference>
<name>A0ABD3FDX7_9STRA</name>
<feature type="domain" description="C2" evidence="4">
    <location>
        <begin position="1672"/>
        <end position="1823"/>
    </location>
</feature>
<keyword evidence="2" id="KW-0106">Calcium</keyword>
<evidence type="ECO:0000313" key="6">
    <source>
        <dbReference type="Proteomes" id="UP001632037"/>
    </source>
</evidence>
<evidence type="ECO:0000256" key="2">
    <source>
        <dbReference type="ARBA" id="ARBA00022837"/>
    </source>
</evidence>
<dbReference type="PANTHER" id="PTHR45911:SF4">
    <property type="entry name" value="MULTIPLE C2 AND TRANSMEMBRANE DOMAIN-CONTAINING PROTEIN"/>
    <property type="match status" value="1"/>
</dbReference>
<dbReference type="PROSITE" id="PS50004">
    <property type="entry name" value="C2"/>
    <property type="match status" value="2"/>
</dbReference>
<feature type="domain" description="C2" evidence="4">
    <location>
        <begin position="1185"/>
        <end position="1306"/>
    </location>
</feature>
<evidence type="ECO:0000256" key="3">
    <source>
        <dbReference type="SAM" id="MobiDB-lite"/>
    </source>
</evidence>
<evidence type="ECO:0000313" key="5">
    <source>
        <dbReference type="EMBL" id="KAL3664132.1"/>
    </source>
</evidence>
<dbReference type="SUPFAM" id="SSF55550">
    <property type="entry name" value="SH2 domain"/>
    <property type="match status" value="1"/>
</dbReference>
<dbReference type="InterPro" id="IPR000008">
    <property type="entry name" value="C2_dom"/>
</dbReference>
<dbReference type="InterPro" id="IPR036860">
    <property type="entry name" value="SH2_dom_sf"/>
</dbReference>
<organism evidence="5 6">
    <name type="scientific">Phytophthora oleae</name>
    <dbReference type="NCBI Taxonomy" id="2107226"/>
    <lineage>
        <taxon>Eukaryota</taxon>
        <taxon>Sar</taxon>
        <taxon>Stramenopiles</taxon>
        <taxon>Oomycota</taxon>
        <taxon>Peronosporomycetes</taxon>
        <taxon>Peronosporales</taxon>
        <taxon>Peronosporaceae</taxon>
        <taxon>Phytophthora</taxon>
    </lineage>
</organism>
<dbReference type="Pfam" id="PF00168">
    <property type="entry name" value="C2"/>
    <property type="match status" value="2"/>
</dbReference>
<evidence type="ECO:0000259" key="4">
    <source>
        <dbReference type="PROSITE" id="PS50004"/>
    </source>
</evidence>
<reference evidence="5 6" key="1">
    <citation type="submission" date="2024-09" db="EMBL/GenBank/DDBJ databases">
        <title>Genome sequencing and assembly of Phytophthora oleae, isolate VK10A, causative agent of rot of olive drupes.</title>
        <authorList>
            <person name="Conti Taguali S."/>
            <person name="Riolo M."/>
            <person name="La Spada F."/>
            <person name="Cacciola S.O."/>
            <person name="Dionisio G."/>
        </authorList>
    </citation>
    <scope>NUCLEOTIDE SEQUENCE [LARGE SCALE GENOMIC DNA]</scope>
    <source>
        <strain evidence="5 6">VK10A</strain>
    </source>
</reference>
<gene>
    <name evidence="5" type="ORF">V7S43_011014</name>
</gene>
<keyword evidence="1" id="KW-0479">Metal-binding</keyword>
<dbReference type="PROSITE" id="PS50096">
    <property type="entry name" value="IQ"/>
    <property type="match status" value="3"/>
</dbReference>
<proteinExistence type="predicted"/>
<dbReference type="Proteomes" id="UP001632037">
    <property type="component" value="Unassembled WGS sequence"/>
</dbReference>
<dbReference type="InterPro" id="IPR000048">
    <property type="entry name" value="IQ_motif_EF-hand-BS"/>
</dbReference>
<dbReference type="CDD" id="cd00030">
    <property type="entry name" value="C2"/>
    <property type="match status" value="2"/>
</dbReference>
<dbReference type="Gene3D" id="2.60.40.150">
    <property type="entry name" value="C2 domain"/>
    <property type="match status" value="2"/>
</dbReference>
<keyword evidence="6" id="KW-1185">Reference proteome</keyword>
<protein>
    <recommendedName>
        <fullName evidence="4">C2 domain-containing protein</fullName>
    </recommendedName>
</protein>
<dbReference type="GO" id="GO:0046872">
    <property type="term" value="F:metal ion binding"/>
    <property type="evidence" value="ECO:0007669"/>
    <property type="project" value="UniProtKB-KW"/>
</dbReference>
<dbReference type="SMART" id="SM00015">
    <property type="entry name" value="IQ"/>
    <property type="match status" value="4"/>
</dbReference>
<dbReference type="Gene3D" id="3.30.505.10">
    <property type="entry name" value="SH2 domain"/>
    <property type="match status" value="1"/>
</dbReference>
<comment type="caution">
    <text evidence="5">The sequence shown here is derived from an EMBL/GenBank/DDBJ whole genome shotgun (WGS) entry which is preliminary data.</text>
</comment>
<accession>A0ABD3FDX7</accession>
<feature type="region of interest" description="Disordered" evidence="3">
    <location>
        <begin position="1"/>
        <end position="26"/>
    </location>
</feature>